<protein>
    <submittedName>
        <fullName evidence="4">Anti-sigma factor, TIGR02949 family</fullName>
    </submittedName>
</protein>
<sequence length="76" mass="8628">MISCSEAVRQLWEYLDGLVGELEHASIEAHLARCRRCCGELEFAKELRGTLERASEVDVPDAVLRRLTQTLEDLEP</sequence>
<evidence type="ECO:0000256" key="2">
    <source>
        <dbReference type="ARBA" id="ARBA00023163"/>
    </source>
</evidence>
<dbReference type="Proteomes" id="UP000198348">
    <property type="component" value="Unassembled WGS sequence"/>
</dbReference>
<evidence type="ECO:0000313" key="5">
    <source>
        <dbReference type="Proteomes" id="UP000198348"/>
    </source>
</evidence>
<evidence type="ECO:0000313" key="4">
    <source>
        <dbReference type="EMBL" id="SNR28761.1"/>
    </source>
</evidence>
<name>A0A238V3K8_9PSEU</name>
<evidence type="ECO:0000259" key="3">
    <source>
        <dbReference type="Pfam" id="PF13490"/>
    </source>
</evidence>
<keyword evidence="1" id="KW-0805">Transcription regulation</keyword>
<reference evidence="5" key="1">
    <citation type="submission" date="2017-06" db="EMBL/GenBank/DDBJ databases">
        <authorList>
            <person name="Varghese N."/>
            <person name="Submissions S."/>
        </authorList>
    </citation>
    <scope>NUCLEOTIDE SEQUENCE [LARGE SCALE GENOMIC DNA]</scope>
    <source>
        <strain evidence="5">DSM 45207</strain>
    </source>
</reference>
<gene>
    <name evidence="4" type="ORF">SAMN06265360_101259</name>
</gene>
<evidence type="ECO:0000256" key="1">
    <source>
        <dbReference type="ARBA" id="ARBA00023015"/>
    </source>
</evidence>
<proteinExistence type="predicted"/>
<dbReference type="Pfam" id="PF13490">
    <property type="entry name" value="zf-HC2"/>
    <property type="match status" value="1"/>
</dbReference>
<feature type="domain" description="Putative zinc-finger" evidence="3">
    <location>
        <begin position="4"/>
        <end position="37"/>
    </location>
</feature>
<dbReference type="InterPro" id="IPR027383">
    <property type="entry name" value="Znf_put"/>
</dbReference>
<keyword evidence="2" id="KW-0804">Transcription</keyword>
<dbReference type="AlphaFoldDB" id="A0A238V3K8"/>
<accession>A0A238V3K8</accession>
<keyword evidence="5" id="KW-1185">Reference proteome</keyword>
<organism evidence="4 5">
    <name type="scientific">Haloechinothrix alba</name>
    <dbReference type="NCBI Taxonomy" id="664784"/>
    <lineage>
        <taxon>Bacteria</taxon>
        <taxon>Bacillati</taxon>
        <taxon>Actinomycetota</taxon>
        <taxon>Actinomycetes</taxon>
        <taxon>Pseudonocardiales</taxon>
        <taxon>Pseudonocardiaceae</taxon>
        <taxon>Haloechinothrix</taxon>
    </lineage>
</organism>
<dbReference type="EMBL" id="FZNW01000001">
    <property type="protein sequence ID" value="SNR28761.1"/>
    <property type="molecule type" value="Genomic_DNA"/>
</dbReference>
<dbReference type="RefSeq" id="WP_089299579.1">
    <property type="nucleotide sequence ID" value="NZ_FZNW01000001.1"/>
</dbReference>
<dbReference type="Gene3D" id="1.10.10.1320">
    <property type="entry name" value="Anti-sigma factor, zinc-finger domain"/>
    <property type="match status" value="1"/>
</dbReference>
<dbReference type="InterPro" id="IPR041916">
    <property type="entry name" value="Anti_sigma_zinc_sf"/>
</dbReference>
<dbReference type="OrthoDB" id="5242431at2"/>